<sequence>MKKRNKIAFTLIAVIVGFMVAIQFNTIKEPSIKQVKDTRDSYELRSGILKEQKVQTELVKEIRNLEEKLAQYETTISQSKEQVLSETLEELRSNAGMTSVSGKGIIITIKPIEENILLGENVQNVSPDLLKRLLNELYQYDAKEIAVNGQRIITTSVIRDINGQTKIDGKSISRDSIEIRVLAENAQKLKERIQVSETIDNFYVDNYEVTITNPLDIVTLPPYQNSLKIQYMEPIDE</sequence>
<reference evidence="3 4" key="1">
    <citation type="submission" date="2020-08" db="EMBL/GenBank/DDBJ databases">
        <title>Genomic Encyclopedia of Type Strains, Phase IV (KMG-IV): sequencing the most valuable type-strain genomes for metagenomic binning, comparative biology and taxonomic classification.</title>
        <authorList>
            <person name="Goeker M."/>
        </authorList>
    </citation>
    <scope>NUCLEOTIDE SEQUENCE [LARGE SCALE GENOMIC DNA]</scope>
    <source>
        <strain evidence="3 4">DSM 105481</strain>
    </source>
</reference>
<gene>
    <name evidence="3" type="ORF">HNP81_000240</name>
</gene>
<proteinExistence type="inferred from homology"/>
<dbReference type="PANTHER" id="PTHR37313">
    <property type="entry name" value="UPF0749 PROTEIN RV1825"/>
    <property type="match status" value="1"/>
</dbReference>
<evidence type="ECO:0000313" key="4">
    <source>
        <dbReference type="Proteomes" id="UP000626697"/>
    </source>
</evidence>
<protein>
    <submittedName>
        <fullName evidence="3">Uncharacterized protein YlxW (UPF0749 family)</fullName>
    </submittedName>
</protein>
<evidence type="ECO:0000313" key="3">
    <source>
        <dbReference type="EMBL" id="MBA9024958.1"/>
    </source>
</evidence>
<keyword evidence="2" id="KW-0175">Coiled coil</keyword>
<dbReference type="EMBL" id="JACJHX010000001">
    <property type="protein sequence ID" value="MBA9024958.1"/>
    <property type="molecule type" value="Genomic_DNA"/>
</dbReference>
<name>A0ABR6CK27_9BACI</name>
<evidence type="ECO:0000256" key="1">
    <source>
        <dbReference type="ARBA" id="ARBA00009108"/>
    </source>
</evidence>
<feature type="coiled-coil region" evidence="2">
    <location>
        <begin position="48"/>
        <end position="82"/>
    </location>
</feature>
<comment type="caution">
    <text evidence="3">The sequence shown here is derived from an EMBL/GenBank/DDBJ whole genome shotgun (WGS) entry which is preliminary data.</text>
</comment>
<dbReference type="Gene3D" id="3.30.70.1880">
    <property type="entry name" value="Protein of unknown function DUF881"/>
    <property type="match status" value="1"/>
</dbReference>
<dbReference type="Pfam" id="PF05949">
    <property type="entry name" value="DUF881"/>
    <property type="match status" value="1"/>
</dbReference>
<organism evidence="3 4">
    <name type="scientific">Peribacillus huizhouensis</name>
    <dbReference type="NCBI Taxonomy" id="1501239"/>
    <lineage>
        <taxon>Bacteria</taxon>
        <taxon>Bacillati</taxon>
        <taxon>Bacillota</taxon>
        <taxon>Bacilli</taxon>
        <taxon>Bacillales</taxon>
        <taxon>Bacillaceae</taxon>
        <taxon>Peribacillus</taxon>
    </lineage>
</organism>
<dbReference type="RefSeq" id="WP_182501300.1">
    <property type="nucleotide sequence ID" value="NZ_JACJHX010000001.1"/>
</dbReference>
<comment type="similarity">
    <text evidence="1">Belongs to the UPF0749 family.</text>
</comment>
<evidence type="ECO:0000256" key="2">
    <source>
        <dbReference type="SAM" id="Coils"/>
    </source>
</evidence>
<dbReference type="InterPro" id="IPR010273">
    <property type="entry name" value="DUF881"/>
</dbReference>
<dbReference type="PANTHER" id="PTHR37313:SF2">
    <property type="entry name" value="UPF0749 PROTEIN YLXX"/>
    <property type="match status" value="1"/>
</dbReference>
<keyword evidence="4" id="KW-1185">Reference proteome</keyword>
<dbReference type="Proteomes" id="UP000626697">
    <property type="component" value="Unassembled WGS sequence"/>
</dbReference>
<accession>A0ABR6CK27</accession>